<reference evidence="2 3" key="1">
    <citation type="submission" date="2020-06" db="EMBL/GenBank/DDBJ databases">
        <title>The yeast mating-type switching endonuclease HO is a domesticated member of an unorthodox homing genetic element family.</title>
        <authorList>
            <person name="Coughlan A.Y."/>
            <person name="Lombardi L."/>
            <person name="Braun-Galleani S."/>
            <person name="Martos A.R."/>
            <person name="Galeote V."/>
            <person name="Bigey F."/>
            <person name="Dequin S."/>
            <person name="Byrne K.P."/>
            <person name="Wolfe K.H."/>
        </authorList>
    </citation>
    <scope>NUCLEOTIDE SEQUENCE [LARGE SCALE GENOMIC DNA]</scope>
    <source>
        <strain evidence="2 3">CBS2947</strain>
    </source>
</reference>
<name>A0A7H9HRF5_9SACH</name>
<evidence type="ECO:0000313" key="3">
    <source>
        <dbReference type="Proteomes" id="UP000510647"/>
    </source>
</evidence>
<dbReference type="EMBL" id="CP059268">
    <property type="protein sequence ID" value="QLQ78925.1"/>
    <property type="molecule type" value="Genomic_DNA"/>
</dbReference>
<evidence type="ECO:0000256" key="1">
    <source>
        <dbReference type="SAM" id="MobiDB-lite"/>
    </source>
</evidence>
<feature type="compositionally biased region" description="Low complexity" evidence="1">
    <location>
        <begin position="21"/>
        <end position="34"/>
    </location>
</feature>
<dbReference type="Proteomes" id="UP000510647">
    <property type="component" value="Chromosome 2"/>
</dbReference>
<gene>
    <name evidence="2" type="ORF">HG537_0B02720</name>
</gene>
<dbReference type="OrthoDB" id="4036037at2759"/>
<proteinExistence type="predicted"/>
<keyword evidence="3" id="KW-1185">Reference proteome</keyword>
<accession>A0A7H9HRF5</accession>
<evidence type="ECO:0000313" key="2">
    <source>
        <dbReference type="EMBL" id="QLQ78925.1"/>
    </source>
</evidence>
<feature type="region of interest" description="Disordered" evidence="1">
    <location>
        <begin position="13"/>
        <end position="36"/>
    </location>
</feature>
<sequence>MGEMIRVWDLSSDLPHRPTMSSSSPAHSSSQSRSLPACSLPQELGEILTPVINKLTSPPASPKICGTVPVASDTEFKMRKSHESLLGEFIHWDQYRQSSECVPQAEPAVGLARDSSVRFGSGAEQKKQARKSRFVFHRGFFGRRSSGRLYSTRNRRLRNKADLDATLAYTNLRSFHPDDVISSKNVIIYRPRSIIRRCPGVKIAKQVPIKTYINDLASKTPARSARIRKLVKPTIKRSNTCPAAVRNIRRRSYSPEVRAIHNLWAEYLSLVIAQRIQLRLSLSRRNYEISDKRLASVRSFSSTTSSLLSLDKRFTSLRMNC</sequence>
<protein>
    <submittedName>
        <fullName evidence="2">Uncharacterized protein</fullName>
    </submittedName>
</protein>
<dbReference type="AlphaFoldDB" id="A0A7H9HRF5"/>
<organism evidence="2 3">
    <name type="scientific">Torulaspora globosa</name>
    <dbReference type="NCBI Taxonomy" id="48254"/>
    <lineage>
        <taxon>Eukaryota</taxon>
        <taxon>Fungi</taxon>
        <taxon>Dikarya</taxon>
        <taxon>Ascomycota</taxon>
        <taxon>Saccharomycotina</taxon>
        <taxon>Saccharomycetes</taxon>
        <taxon>Saccharomycetales</taxon>
        <taxon>Saccharomycetaceae</taxon>
        <taxon>Torulaspora</taxon>
    </lineage>
</organism>